<name>A0A498K389_MALDO</name>
<keyword evidence="2" id="KW-1185">Reference proteome</keyword>
<dbReference type="AlphaFoldDB" id="A0A498K389"/>
<comment type="caution">
    <text evidence="1">The sequence shown here is derived from an EMBL/GenBank/DDBJ whole genome shotgun (WGS) entry which is preliminary data.</text>
</comment>
<reference evidence="1 2" key="1">
    <citation type="submission" date="2018-10" db="EMBL/GenBank/DDBJ databases">
        <title>A high-quality apple genome assembly.</title>
        <authorList>
            <person name="Hu J."/>
        </authorList>
    </citation>
    <scope>NUCLEOTIDE SEQUENCE [LARGE SCALE GENOMIC DNA]</scope>
    <source>
        <strain evidence="2">cv. HFTH1</strain>
        <tissue evidence="1">Young leaf</tissue>
    </source>
</reference>
<evidence type="ECO:0000313" key="2">
    <source>
        <dbReference type="Proteomes" id="UP000290289"/>
    </source>
</evidence>
<sequence length="89" mass="9406">MSASLTPIYGEAAPKSRARDLPLMGEGTCHRTKCDLFLNPAVARTKIGVSLRLSEGTLCSANVISGSKDALTPDKFPTNLSKPGSVCRQ</sequence>
<dbReference type="Proteomes" id="UP000290289">
    <property type="component" value="Chromosome 4"/>
</dbReference>
<proteinExistence type="predicted"/>
<accession>A0A498K389</accession>
<organism evidence="1 2">
    <name type="scientific">Malus domestica</name>
    <name type="common">Apple</name>
    <name type="synonym">Pyrus malus</name>
    <dbReference type="NCBI Taxonomy" id="3750"/>
    <lineage>
        <taxon>Eukaryota</taxon>
        <taxon>Viridiplantae</taxon>
        <taxon>Streptophyta</taxon>
        <taxon>Embryophyta</taxon>
        <taxon>Tracheophyta</taxon>
        <taxon>Spermatophyta</taxon>
        <taxon>Magnoliopsida</taxon>
        <taxon>eudicotyledons</taxon>
        <taxon>Gunneridae</taxon>
        <taxon>Pentapetalae</taxon>
        <taxon>rosids</taxon>
        <taxon>fabids</taxon>
        <taxon>Rosales</taxon>
        <taxon>Rosaceae</taxon>
        <taxon>Amygdaloideae</taxon>
        <taxon>Maleae</taxon>
        <taxon>Malus</taxon>
    </lineage>
</organism>
<evidence type="ECO:0000313" key="1">
    <source>
        <dbReference type="EMBL" id="RXI01877.1"/>
    </source>
</evidence>
<protein>
    <submittedName>
        <fullName evidence="1">Uncharacterized protein</fullName>
    </submittedName>
</protein>
<gene>
    <name evidence="1" type="ORF">DVH24_015226</name>
</gene>
<dbReference type="EMBL" id="RDQH01000330">
    <property type="protein sequence ID" value="RXI01877.1"/>
    <property type="molecule type" value="Genomic_DNA"/>
</dbReference>